<keyword evidence="2" id="KW-1185">Reference proteome</keyword>
<evidence type="ECO:0000313" key="1">
    <source>
        <dbReference type="EMBL" id="SPD85638.1"/>
    </source>
</evidence>
<dbReference type="EMBL" id="LT985188">
    <property type="protein sequence ID" value="SPD85638.1"/>
    <property type="molecule type" value="Genomic_DNA"/>
</dbReference>
<organism evidence="1 2">
    <name type="scientific">Micropruina glycogenica</name>
    <dbReference type="NCBI Taxonomy" id="75385"/>
    <lineage>
        <taxon>Bacteria</taxon>
        <taxon>Bacillati</taxon>
        <taxon>Actinomycetota</taxon>
        <taxon>Actinomycetes</taxon>
        <taxon>Propionibacteriales</taxon>
        <taxon>Nocardioidaceae</taxon>
        <taxon>Micropruina</taxon>
    </lineage>
</organism>
<sequence>MAVGGVVAIGLTTTGCPQLAGLVDPILVLIACAGIAPMAVGLARDGVRELLEASPDEALRGRIAAAVADGLGDALTPARASTLPPPTIRSTKLGQRLYVEVDFIVAKGEWQVDEEDAVRLAITERLDALGLLVWPTIELTTNPALAAD</sequence>
<name>A0A2N9JDQ4_9ACTN</name>
<gene>
    <name evidence="1" type="ORF">MPLG2_0602</name>
</gene>
<dbReference type="AlphaFoldDB" id="A0A2N9JDQ4"/>
<dbReference type="Proteomes" id="UP000238164">
    <property type="component" value="Chromosome 1"/>
</dbReference>
<evidence type="ECO:0000313" key="2">
    <source>
        <dbReference type="Proteomes" id="UP000238164"/>
    </source>
</evidence>
<protein>
    <submittedName>
        <fullName evidence="1">Cation efflux family protein</fullName>
    </submittedName>
</protein>
<accession>A0A2N9JDQ4</accession>
<reference evidence="1 2" key="1">
    <citation type="submission" date="2018-02" db="EMBL/GenBank/DDBJ databases">
        <authorList>
            <person name="Cohen D.B."/>
            <person name="Kent A.D."/>
        </authorList>
    </citation>
    <scope>NUCLEOTIDE SEQUENCE [LARGE SCALE GENOMIC DNA]</scope>
    <source>
        <strain evidence="1">1</strain>
    </source>
</reference>
<proteinExistence type="predicted"/>
<dbReference type="KEGG" id="mgg:MPLG2_0602"/>